<sequence length="459" mass="54737">MEEQIELPDDMIQSISLNNLDLIDTLCYSNKVWKDRCNTKYFKEQLVNTHFKFDDMNYKSYLSRLPFYSLIDMLNIDETLPSRIFDLSRKDNNVKIFINNNIFKRHIVKRYINNFPYFPINRYINDNNKYVDYELYTLEDIEKILLILYPDIEQINFYDELQKYIEQSYTKEQFGVFWKDLLTKMLYDNKNKYKVLDFVKGLNISENIFLQAAWKSNSEDILSNYPDFMKDKMNYTSLQNDEMIVNYWSYILSGGKIANGTWEFPEVFFHISLFCSDPKQAISGNIDTILSLADLDKNRHLYYFKEGYNNTDIIYNSSGNDIYNYFMGYLRRGKINLKLLLHMVGYFTEGTILLSLYCLIFSNYAFRVMLESLYNLNSTIFIDTLKYLSERQYFTYLDIINKIRIQDETLSIPQNVVEDIVYGNDAMIDTFNVYKIIKILPSTDCNTLHNYLMSRIPSP</sequence>
<gene>
    <name evidence="2" type="ORF">ORPV_766</name>
</gene>
<keyword evidence="1" id="KW-0812">Transmembrane</keyword>
<feature type="transmembrane region" description="Helical" evidence="1">
    <location>
        <begin position="339"/>
        <end position="360"/>
    </location>
</feature>
<dbReference type="EMBL" id="LT906555">
    <property type="protein sequence ID" value="SNW62670.1"/>
    <property type="molecule type" value="Genomic_DNA"/>
</dbReference>
<dbReference type="RefSeq" id="YP_009448972.1">
    <property type="nucleotide sequence ID" value="NC_036594.1"/>
</dbReference>
<reference evidence="2" key="1">
    <citation type="submission" date="2017-08" db="EMBL/GenBank/DDBJ databases">
        <authorList>
            <consortium name="Urmite Genomes"/>
        </authorList>
    </citation>
    <scope>NUCLEOTIDE SEQUENCE [LARGE SCALE GENOMIC DNA]</scope>
    <source>
        <strain evidence="2">IHUMI-LCC2</strain>
    </source>
</reference>
<organism evidence="2">
    <name type="scientific">Orpheovirus IHUMI-LCC2</name>
    <dbReference type="NCBI Taxonomy" id="2023057"/>
    <lineage>
        <taxon>Viruses</taxon>
        <taxon>Varidnaviria</taxon>
        <taxon>Bamfordvirae</taxon>
        <taxon>Nucleocytoviricota</taxon>
        <taxon>Megaviricetes</taxon>
        <taxon>Pimascovirales</taxon>
        <taxon>Ocovirineae</taxon>
        <taxon>Orpheoviridae</taxon>
        <taxon>Alphaorpheovirus</taxon>
        <taxon>Alphaorpheovirus massiliense</taxon>
    </lineage>
</organism>
<dbReference type="GeneID" id="35382590"/>
<protein>
    <submittedName>
        <fullName evidence="2">Uncharacterized protein</fullName>
    </submittedName>
</protein>
<keyword evidence="1" id="KW-0472">Membrane</keyword>
<name>A0A2I2L589_9VIRU</name>
<evidence type="ECO:0000313" key="2">
    <source>
        <dbReference type="EMBL" id="SNW62670.1"/>
    </source>
</evidence>
<dbReference type="Proteomes" id="UP000236316">
    <property type="component" value="Segment"/>
</dbReference>
<evidence type="ECO:0000313" key="3">
    <source>
        <dbReference type="Proteomes" id="UP000236316"/>
    </source>
</evidence>
<accession>A0A2I2L589</accession>
<proteinExistence type="predicted"/>
<evidence type="ECO:0000256" key="1">
    <source>
        <dbReference type="SAM" id="Phobius"/>
    </source>
</evidence>
<keyword evidence="3" id="KW-1185">Reference proteome</keyword>
<keyword evidence="1" id="KW-1133">Transmembrane helix</keyword>
<dbReference type="KEGG" id="vg:35382590"/>